<dbReference type="STRING" id="525640.SAMN04487971_109138"/>
<evidence type="ECO:0000256" key="1">
    <source>
        <dbReference type="ARBA" id="ARBA00022612"/>
    </source>
</evidence>
<keyword evidence="7" id="KW-1185">Reference proteome</keyword>
<dbReference type="Pfam" id="PF04586">
    <property type="entry name" value="Peptidase_S78"/>
    <property type="match status" value="1"/>
</dbReference>
<dbReference type="GO" id="GO:0008233">
    <property type="term" value="F:peptidase activity"/>
    <property type="evidence" value="ECO:0007669"/>
    <property type="project" value="UniProtKB-KW"/>
</dbReference>
<dbReference type="OrthoDB" id="9806592at2"/>
<feature type="domain" description="Prohead serine protease" evidence="5">
    <location>
        <begin position="50"/>
        <end position="178"/>
    </location>
</feature>
<evidence type="ECO:0000256" key="3">
    <source>
        <dbReference type="ARBA" id="ARBA00022801"/>
    </source>
</evidence>
<keyword evidence="1" id="KW-1188">Viral release from host cell</keyword>
<gene>
    <name evidence="6" type="ORF">SAMN04487971_109138</name>
</gene>
<dbReference type="Pfam" id="PF25209">
    <property type="entry name" value="Phage_capsid_4"/>
    <property type="match status" value="1"/>
</dbReference>
<keyword evidence="3" id="KW-0378">Hydrolase</keyword>
<organism evidence="6 7">
    <name type="scientific">Paracoccus chinensis</name>
    <dbReference type="NCBI Taxonomy" id="525640"/>
    <lineage>
        <taxon>Bacteria</taxon>
        <taxon>Pseudomonadati</taxon>
        <taxon>Pseudomonadota</taxon>
        <taxon>Alphaproteobacteria</taxon>
        <taxon>Rhodobacterales</taxon>
        <taxon>Paracoccaceae</taxon>
        <taxon>Paracoccus</taxon>
    </lineage>
</organism>
<reference evidence="7" key="1">
    <citation type="submission" date="2016-10" db="EMBL/GenBank/DDBJ databases">
        <authorList>
            <person name="Varghese N."/>
            <person name="Submissions S."/>
        </authorList>
    </citation>
    <scope>NUCLEOTIDE SEQUENCE [LARGE SCALE GENOMIC DNA]</scope>
    <source>
        <strain evidence="7">CGMCC 1.7655</strain>
    </source>
</reference>
<dbReference type="AlphaFoldDB" id="A0A1G9JIP7"/>
<evidence type="ECO:0000313" key="6">
    <source>
        <dbReference type="EMBL" id="SDL36984.1"/>
    </source>
</evidence>
<feature type="region of interest" description="Disordered" evidence="4">
    <location>
        <begin position="199"/>
        <end position="257"/>
    </location>
</feature>
<evidence type="ECO:0000256" key="2">
    <source>
        <dbReference type="ARBA" id="ARBA00022670"/>
    </source>
</evidence>
<evidence type="ECO:0000256" key="4">
    <source>
        <dbReference type="SAM" id="MobiDB-lite"/>
    </source>
</evidence>
<feature type="compositionally biased region" description="Basic and acidic residues" evidence="4">
    <location>
        <begin position="209"/>
        <end position="244"/>
    </location>
</feature>
<dbReference type="RefSeq" id="WP_090756032.1">
    <property type="nucleotide sequence ID" value="NZ_FNGE01000009.1"/>
</dbReference>
<accession>A0A1G9JIP7</accession>
<evidence type="ECO:0000313" key="7">
    <source>
        <dbReference type="Proteomes" id="UP000199555"/>
    </source>
</evidence>
<sequence length="694" mass="75669">MADKNGRQIAVPMMARAAEVQIEATNAEERTIDVVWTTGATVQRARWDGWDDRVEYDEELIVSGNAVRLDRLNAGGPFLDSHDGYSLRSVLGSVVPGSVRIVGGQGHATVRLTDAEDVASQVRKILDKSIRFVSVGYRVHRYDIEKRDGQREIWRAVDWEPYEISAVPMPADAGAVIRSEKGSAPQTFPCVVTRHDVPAAPAARGLETTMKDDPKAVAEHDTRAAGNDDKKETPVTDDKGRERPAGTPEGAPPLTDKQRAELLAAERQRSAGIMGLCARAGMADKAESYIERGATLDQVRAELFDALTERSDGYGRKQEQAPAMARGTGERAEQFRGAVGEAIMHRINPRTQLNDAAREFRGMRMAEIAKLCLERSGIDARGLYPHEIITQALSARSGVGYHTTSDFALIVGNVMNRTLRQAYEETPRTFTAWARRTTMRDFRAVTRLRGWEAPDLLKVNEAAEFQYGTISGAGETMALATYGRIIAFTRQLLVNDDMDALGRMPERFGVAAADLESDIVYGVLLANPVMSDGKALFHADHGNIGSAAIISDASITAAMQAFATGKNSQGRSIGFRPKYIIVPPGPREMEARRLLTAVTPGRAADVNIYADSGLEIVVEPRLIPASGQHPWFLAADPARVDTIDYAFLEGQEGVFTETRAGFEVDGVETKARHDFGAGAMDWRGLYKNTGAAPA</sequence>
<protein>
    <submittedName>
        <fullName evidence="6">Prohead serine protease</fullName>
    </submittedName>
</protein>
<proteinExistence type="predicted"/>
<keyword evidence="2 6" id="KW-0645">Protease</keyword>
<dbReference type="Proteomes" id="UP000199555">
    <property type="component" value="Unassembled WGS sequence"/>
</dbReference>
<evidence type="ECO:0000259" key="5">
    <source>
        <dbReference type="Pfam" id="PF04586"/>
    </source>
</evidence>
<dbReference type="InterPro" id="IPR054613">
    <property type="entry name" value="Peptidase_S78_dom"/>
</dbReference>
<dbReference type="EMBL" id="FNGE01000009">
    <property type="protein sequence ID" value="SDL36984.1"/>
    <property type="molecule type" value="Genomic_DNA"/>
</dbReference>
<name>A0A1G9JIP7_9RHOB</name>
<dbReference type="NCBIfam" id="NF045541">
    <property type="entry name" value="scaf_prot_MCP2"/>
    <property type="match status" value="1"/>
</dbReference>
<dbReference type="GO" id="GO:0006508">
    <property type="term" value="P:proteolysis"/>
    <property type="evidence" value="ECO:0007669"/>
    <property type="project" value="UniProtKB-KW"/>
</dbReference>